<protein>
    <submittedName>
        <fullName evidence="2">Uncharacterized protein</fullName>
    </submittedName>
</protein>
<dbReference type="WBParaSite" id="JU765_v2.g3084.t1">
    <property type="protein sequence ID" value="JU765_v2.g3084.t1"/>
    <property type="gene ID" value="JU765_v2.g3084"/>
</dbReference>
<proteinExistence type="predicted"/>
<evidence type="ECO:0000313" key="2">
    <source>
        <dbReference type="WBParaSite" id="JU765_v2.g3084.t1"/>
    </source>
</evidence>
<reference evidence="2" key="1">
    <citation type="submission" date="2022-11" db="UniProtKB">
        <authorList>
            <consortium name="WormBaseParasite"/>
        </authorList>
    </citation>
    <scope>IDENTIFICATION</scope>
</reference>
<name>A0AC34R332_9BILA</name>
<organism evidence="1 2">
    <name type="scientific">Panagrolaimus sp. JU765</name>
    <dbReference type="NCBI Taxonomy" id="591449"/>
    <lineage>
        <taxon>Eukaryota</taxon>
        <taxon>Metazoa</taxon>
        <taxon>Ecdysozoa</taxon>
        <taxon>Nematoda</taxon>
        <taxon>Chromadorea</taxon>
        <taxon>Rhabditida</taxon>
        <taxon>Tylenchina</taxon>
        <taxon>Panagrolaimomorpha</taxon>
        <taxon>Panagrolaimoidea</taxon>
        <taxon>Panagrolaimidae</taxon>
        <taxon>Panagrolaimus</taxon>
    </lineage>
</organism>
<sequence>MSEEIRRQFTIISKGVKTKQMRLNEVEAQMTSSGVVTDSNHLELQLYLQYVEEKEQQIDELKQNWGTLIDNIDDDAARVAEGNMYNHWMKTRDDDNPGFDQTLKILRSMGLMAWRRLYPDRWIIRKLVNSDERQSFMATTQTSETVVSKEDWKPENLPKKPNKETVEETDIKNDSNVLMDKKKNPAVNKAEKHWKKFKKKNEKEFGKFKQAWKKKHQHLMLKLKKYEQQVVIFNKKLKENQDDMIQAAETWKMEKESWTKLKDDLKAKNQALKAEIQAWKRESNVKNTSLTIQKLENLKLDESKRDYAARKPTMKQQ</sequence>
<evidence type="ECO:0000313" key="1">
    <source>
        <dbReference type="Proteomes" id="UP000887576"/>
    </source>
</evidence>
<accession>A0AC34R332</accession>
<dbReference type="Proteomes" id="UP000887576">
    <property type="component" value="Unplaced"/>
</dbReference>